<dbReference type="PANTHER" id="PTHR42815">
    <property type="entry name" value="FAD-BINDING, PUTATIVE (AFU_ORTHOLOGUE AFUA_6G07600)-RELATED"/>
    <property type="match status" value="1"/>
</dbReference>
<name>A0A9X2CN39_9BACI</name>
<accession>A0A9X2CN39</accession>
<dbReference type="InterPro" id="IPR012349">
    <property type="entry name" value="Split_barrel_FMN-bd"/>
</dbReference>
<reference evidence="2" key="1">
    <citation type="submission" date="2022-02" db="EMBL/GenBank/DDBJ databases">
        <title>Halalkalibacter sp. nov. isolated from Lonar Lake, India.</title>
        <authorList>
            <person name="Joshi A."/>
            <person name="Thite S."/>
            <person name="Lodha T."/>
        </authorList>
    </citation>
    <scope>NUCLEOTIDE SEQUENCE</scope>
    <source>
        <strain evidence="2">MEB205</strain>
    </source>
</reference>
<dbReference type="EMBL" id="JAKRYL010000003">
    <property type="protein sequence ID" value="MCL7746233.1"/>
    <property type="molecule type" value="Genomic_DNA"/>
</dbReference>
<dbReference type="NCBIfam" id="TIGR04025">
    <property type="entry name" value="PPOX_FMN_DR2398"/>
    <property type="match status" value="1"/>
</dbReference>
<keyword evidence="3" id="KW-1185">Reference proteome</keyword>
<dbReference type="PANTHER" id="PTHR42815:SF2">
    <property type="entry name" value="FAD-BINDING, PUTATIVE (AFU_ORTHOLOGUE AFUA_6G07600)-RELATED"/>
    <property type="match status" value="1"/>
</dbReference>
<organism evidence="2 3">
    <name type="scientific">Halalkalibacter alkaliphilus</name>
    <dbReference type="NCBI Taxonomy" id="2917993"/>
    <lineage>
        <taxon>Bacteria</taxon>
        <taxon>Bacillati</taxon>
        <taxon>Bacillota</taxon>
        <taxon>Bacilli</taxon>
        <taxon>Bacillales</taxon>
        <taxon>Bacillaceae</taxon>
        <taxon>Halalkalibacter</taxon>
    </lineage>
</organism>
<dbReference type="InterPro" id="IPR024029">
    <property type="entry name" value="Pyridox_Oxase_FMN-dep"/>
</dbReference>
<dbReference type="Gene3D" id="2.30.110.10">
    <property type="entry name" value="Electron Transport, Fmn-binding Protein, Chain A"/>
    <property type="match status" value="1"/>
</dbReference>
<comment type="caution">
    <text evidence="2">The sequence shown here is derived from an EMBL/GenBank/DDBJ whole genome shotgun (WGS) entry which is preliminary data.</text>
</comment>
<feature type="domain" description="Pyridoxamine 5'-phosphate oxidase N-terminal" evidence="1">
    <location>
        <begin position="35"/>
        <end position="151"/>
    </location>
</feature>
<evidence type="ECO:0000313" key="2">
    <source>
        <dbReference type="EMBL" id="MCL7746233.1"/>
    </source>
</evidence>
<dbReference type="Proteomes" id="UP001139150">
    <property type="component" value="Unassembled WGS sequence"/>
</dbReference>
<dbReference type="AlphaFoldDB" id="A0A9X2CN39"/>
<sequence length="197" mass="21821">MIVNFAESAITTEEELRNIVGSPHKNVVNKTISVIDEHCKNFIARSPLLFLATADSKGHCDVSPRGDEPGTVLVLNDHQLVIPDRPGNKRLDSISNILSNPQIGLLFLIPGLDDVLRINGRATIIKNDDILNQMSLKGKKPLLGIGVDVEEAFIHCPRALNQSNIWNRESWEDKEALPTLMEIFHAHLKINGVEVKA</sequence>
<proteinExistence type="predicted"/>
<dbReference type="Pfam" id="PF01243">
    <property type="entry name" value="PNPOx_N"/>
    <property type="match status" value="1"/>
</dbReference>
<protein>
    <submittedName>
        <fullName evidence="2">Pyridoxamine 5'-phosphate oxidase family protein</fullName>
    </submittedName>
</protein>
<evidence type="ECO:0000313" key="3">
    <source>
        <dbReference type="Proteomes" id="UP001139150"/>
    </source>
</evidence>
<dbReference type="SUPFAM" id="SSF50475">
    <property type="entry name" value="FMN-binding split barrel"/>
    <property type="match status" value="1"/>
</dbReference>
<gene>
    <name evidence="2" type="ORF">MF646_03785</name>
</gene>
<evidence type="ECO:0000259" key="1">
    <source>
        <dbReference type="Pfam" id="PF01243"/>
    </source>
</evidence>
<dbReference type="InterPro" id="IPR011576">
    <property type="entry name" value="Pyridox_Oxase_N"/>
</dbReference>
<dbReference type="RefSeq" id="WP_250095160.1">
    <property type="nucleotide sequence ID" value="NZ_JAKRYL010000003.1"/>
</dbReference>